<organism evidence="1">
    <name type="scientific">marine metagenome</name>
    <dbReference type="NCBI Taxonomy" id="408172"/>
    <lineage>
        <taxon>unclassified sequences</taxon>
        <taxon>metagenomes</taxon>
        <taxon>ecological metagenomes</taxon>
    </lineage>
</organism>
<dbReference type="AlphaFoldDB" id="A0A382FPW2"/>
<reference evidence="1" key="1">
    <citation type="submission" date="2018-05" db="EMBL/GenBank/DDBJ databases">
        <authorList>
            <person name="Lanie J.A."/>
            <person name="Ng W.-L."/>
            <person name="Kazmierczak K.M."/>
            <person name="Andrzejewski T.M."/>
            <person name="Davidsen T.M."/>
            <person name="Wayne K.J."/>
            <person name="Tettelin H."/>
            <person name="Glass J.I."/>
            <person name="Rusch D."/>
            <person name="Podicherti R."/>
            <person name="Tsui H.-C.T."/>
            <person name="Winkler M.E."/>
        </authorList>
    </citation>
    <scope>NUCLEOTIDE SEQUENCE</scope>
</reference>
<sequence>GQAGSAGGFLGLVEGLRQVTGQALGGQVEDAHTGLVSGFGMVNYDRGLGAAATIIQQGK</sequence>
<gene>
    <name evidence="1" type="ORF">METZ01_LOCUS218020</name>
</gene>
<evidence type="ECO:0000313" key="1">
    <source>
        <dbReference type="EMBL" id="SVB65166.1"/>
    </source>
</evidence>
<evidence type="ECO:0008006" key="2">
    <source>
        <dbReference type="Google" id="ProtNLM"/>
    </source>
</evidence>
<dbReference type="EMBL" id="UINC01051247">
    <property type="protein sequence ID" value="SVB65166.1"/>
    <property type="molecule type" value="Genomic_DNA"/>
</dbReference>
<name>A0A382FPW2_9ZZZZ</name>
<feature type="non-terminal residue" evidence="1">
    <location>
        <position position="1"/>
    </location>
</feature>
<accession>A0A382FPW2</accession>
<protein>
    <recommendedName>
        <fullName evidence="2">Beta-ketoacyl synthase N-terminal domain-containing protein</fullName>
    </recommendedName>
</protein>
<proteinExistence type="predicted"/>